<evidence type="ECO:0000259" key="7">
    <source>
        <dbReference type="Pfam" id="PF13847"/>
    </source>
</evidence>
<gene>
    <name evidence="8" type="ORF">SAMN05444274_11073</name>
</gene>
<dbReference type="Pfam" id="PF13847">
    <property type="entry name" value="Methyltransf_31"/>
    <property type="match status" value="1"/>
</dbReference>
<evidence type="ECO:0000256" key="6">
    <source>
        <dbReference type="ARBA" id="ARBA00048428"/>
    </source>
</evidence>
<feature type="domain" description="Methyltransferase" evidence="7">
    <location>
        <begin position="53"/>
        <end position="170"/>
    </location>
</feature>
<proteinExistence type="inferred from homology"/>
<dbReference type="Gene3D" id="3.40.50.150">
    <property type="entry name" value="Vaccinia Virus protein VP39"/>
    <property type="match status" value="1"/>
</dbReference>
<protein>
    <recommendedName>
        <fullName evidence="3">Arsenite methyltransferase</fullName>
        <ecNumber evidence="2">2.1.1.137</ecNumber>
    </recommendedName>
</protein>
<dbReference type="PANTHER" id="PTHR43675:SF30">
    <property type="entry name" value="CYCLOPROPANE-FATTY-ACYL-PHOSPHOLIPID SYNTHASE"/>
    <property type="match status" value="1"/>
</dbReference>
<dbReference type="RefSeq" id="WP_073003150.1">
    <property type="nucleotide sequence ID" value="NZ_FQUM01000010.1"/>
</dbReference>
<organism evidence="8 9">
    <name type="scientific">Mariniphaga anaerophila</name>
    <dbReference type="NCBI Taxonomy" id="1484053"/>
    <lineage>
        <taxon>Bacteria</taxon>
        <taxon>Pseudomonadati</taxon>
        <taxon>Bacteroidota</taxon>
        <taxon>Bacteroidia</taxon>
        <taxon>Marinilabiliales</taxon>
        <taxon>Prolixibacteraceae</taxon>
        <taxon>Mariniphaga</taxon>
    </lineage>
</organism>
<dbReference type="GO" id="GO:0030791">
    <property type="term" value="F:arsenite methyltransferase activity"/>
    <property type="evidence" value="ECO:0007669"/>
    <property type="project" value="UniProtKB-EC"/>
</dbReference>
<dbReference type="SUPFAM" id="SSF53335">
    <property type="entry name" value="S-adenosyl-L-methionine-dependent methyltransferases"/>
    <property type="match status" value="1"/>
</dbReference>
<comment type="catalytic activity">
    <reaction evidence="5">
        <text>arsenic triglutathione + 2 [thioredoxin]-dithiol + 2 S-adenosyl-L-methionine + H2O = dimethylarsinous acid + 2 [thioredoxin]-disulfide + 3 glutathione + 2 S-adenosyl-L-homocysteine + 2 H(+)</text>
        <dbReference type="Rhea" id="RHEA:69464"/>
        <dbReference type="Rhea" id="RHEA-COMP:10698"/>
        <dbReference type="Rhea" id="RHEA-COMP:10700"/>
        <dbReference type="ChEBI" id="CHEBI:15377"/>
        <dbReference type="ChEBI" id="CHEBI:15378"/>
        <dbReference type="ChEBI" id="CHEBI:23808"/>
        <dbReference type="ChEBI" id="CHEBI:29950"/>
        <dbReference type="ChEBI" id="CHEBI:50058"/>
        <dbReference type="ChEBI" id="CHEBI:57856"/>
        <dbReference type="ChEBI" id="CHEBI:57925"/>
        <dbReference type="ChEBI" id="CHEBI:59789"/>
        <dbReference type="ChEBI" id="CHEBI:183640"/>
        <dbReference type="EC" id="2.1.1.137"/>
    </reaction>
</comment>
<keyword evidence="9" id="KW-1185">Reference proteome</keyword>
<comment type="catalytic activity">
    <reaction evidence="4">
        <text>arsenic triglutathione + [thioredoxin]-dithiol + S-adenosyl-L-methionine + 2 H2O = methylarsonous acid + [thioredoxin]-disulfide + 3 glutathione + S-adenosyl-L-homocysteine + H(+)</text>
        <dbReference type="Rhea" id="RHEA:69460"/>
        <dbReference type="Rhea" id="RHEA-COMP:10698"/>
        <dbReference type="Rhea" id="RHEA-COMP:10700"/>
        <dbReference type="ChEBI" id="CHEBI:15377"/>
        <dbReference type="ChEBI" id="CHEBI:15378"/>
        <dbReference type="ChEBI" id="CHEBI:17826"/>
        <dbReference type="ChEBI" id="CHEBI:29950"/>
        <dbReference type="ChEBI" id="CHEBI:50058"/>
        <dbReference type="ChEBI" id="CHEBI:57856"/>
        <dbReference type="ChEBI" id="CHEBI:57925"/>
        <dbReference type="ChEBI" id="CHEBI:59789"/>
        <dbReference type="ChEBI" id="CHEBI:183640"/>
        <dbReference type="EC" id="2.1.1.137"/>
    </reaction>
</comment>
<keyword evidence="8" id="KW-0489">Methyltransferase</keyword>
<name>A0A1M5EXP6_9BACT</name>
<dbReference type="CDD" id="cd02440">
    <property type="entry name" value="AdoMet_MTases"/>
    <property type="match status" value="1"/>
</dbReference>
<dbReference type="InterPro" id="IPR025714">
    <property type="entry name" value="Methyltranfer_dom"/>
</dbReference>
<dbReference type="EC" id="2.1.1.137" evidence="2"/>
<dbReference type="Proteomes" id="UP000184164">
    <property type="component" value="Unassembled WGS sequence"/>
</dbReference>
<comment type="similarity">
    <text evidence="1">Belongs to the methyltransferase superfamily. Arsenite methyltransferase family.</text>
</comment>
<evidence type="ECO:0000313" key="8">
    <source>
        <dbReference type="EMBL" id="SHF84015.1"/>
    </source>
</evidence>
<dbReference type="InterPro" id="IPR029063">
    <property type="entry name" value="SAM-dependent_MTases_sf"/>
</dbReference>
<dbReference type="AlphaFoldDB" id="A0A1M5EXP6"/>
<evidence type="ECO:0000256" key="3">
    <source>
        <dbReference type="ARBA" id="ARBA00034545"/>
    </source>
</evidence>
<accession>A0A1M5EXP6</accession>
<dbReference type="EMBL" id="FQUM01000010">
    <property type="protein sequence ID" value="SHF84015.1"/>
    <property type="molecule type" value="Genomic_DNA"/>
</dbReference>
<dbReference type="STRING" id="1484053.SAMN05444274_11073"/>
<evidence type="ECO:0000256" key="2">
    <source>
        <dbReference type="ARBA" id="ARBA00034521"/>
    </source>
</evidence>
<sequence>MKTIEESVVLAMDGDDEKLFPYLPYILQDIWEIGADPGVIIDLISSRFRNCADLNVLDLGCGKGAVSVRVAKELGCRCLGIDAVEAFIAVAQQKSQEYQVRHLCTFEAGDIRKRVNSLSGFDVVVLGAIGPVFGNYYETLTTLFGCLNRKGIFIIDDGYIGDESEFCHPQMFKRKEMLEQIHLAGMEIVEQRIFPRKELVEEDECIFKRLKKRCLELSEKHPDKQQLFFDYIRKQEVENDILENKIVVATMVIKARN</sequence>
<evidence type="ECO:0000256" key="1">
    <source>
        <dbReference type="ARBA" id="ARBA00034487"/>
    </source>
</evidence>
<keyword evidence="8" id="KW-0808">Transferase</keyword>
<dbReference type="PANTHER" id="PTHR43675">
    <property type="entry name" value="ARSENITE METHYLTRANSFERASE"/>
    <property type="match status" value="1"/>
</dbReference>
<evidence type="ECO:0000256" key="5">
    <source>
        <dbReference type="ARBA" id="ARBA00047943"/>
    </source>
</evidence>
<dbReference type="GO" id="GO:0032259">
    <property type="term" value="P:methylation"/>
    <property type="evidence" value="ECO:0007669"/>
    <property type="project" value="UniProtKB-KW"/>
</dbReference>
<dbReference type="OrthoDB" id="281208at2"/>
<reference evidence="9" key="1">
    <citation type="submission" date="2016-11" db="EMBL/GenBank/DDBJ databases">
        <authorList>
            <person name="Varghese N."/>
            <person name="Submissions S."/>
        </authorList>
    </citation>
    <scope>NUCLEOTIDE SEQUENCE [LARGE SCALE GENOMIC DNA]</scope>
    <source>
        <strain evidence="9">DSM 26910</strain>
    </source>
</reference>
<dbReference type="InterPro" id="IPR026669">
    <property type="entry name" value="Arsenite_MeTrfase-like"/>
</dbReference>
<evidence type="ECO:0000313" key="9">
    <source>
        <dbReference type="Proteomes" id="UP000184164"/>
    </source>
</evidence>
<comment type="catalytic activity">
    <reaction evidence="6">
        <text>arsenic triglutathione + 3 [thioredoxin]-dithiol + 3 S-adenosyl-L-methionine = trimethylarsine + 3 [thioredoxin]-disulfide + 3 glutathione + 3 S-adenosyl-L-homocysteine + 3 H(+)</text>
        <dbReference type="Rhea" id="RHEA:69432"/>
        <dbReference type="Rhea" id="RHEA-COMP:10698"/>
        <dbReference type="Rhea" id="RHEA-COMP:10700"/>
        <dbReference type="ChEBI" id="CHEBI:15378"/>
        <dbReference type="ChEBI" id="CHEBI:27130"/>
        <dbReference type="ChEBI" id="CHEBI:29950"/>
        <dbReference type="ChEBI" id="CHEBI:50058"/>
        <dbReference type="ChEBI" id="CHEBI:57856"/>
        <dbReference type="ChEBI" id="CHEBI:57925"/>
        <dbReference type="ChEBI" id="CHEBI:59789"/>
        <dbReference type="ChEBI" id="CHEBI:183640"/>
        <dbReference type="EC" id="2.1.1.137"/>
    </reaction>
</comment>
<evidence type="ECO:0000256" key="4">
    <source>
        <dbReference type="ARBA" id="ARBA00047941"/>
    </source>
</evidence>